<dbReference type="NCBIfam" id="TIGR02675">
    <property type="entry name" value="tape_meas_nterm"/>
    <property type="match status" value="1"/>
</dbReference>
<comment type="caution">
    <text evidence="2">The sequence shown here is derived from an EMBL/GenBank/DDBJ whole genome shotgun (WGS) entry which is preliminary data.</text>
</comment>
<dbReference type="InterPro" id="IPR013491">
    <property type="entry name" value="Tape_meas_N"/>
</dbReference>
<proteinExistence type="predicted"/>
<gene>
    <name evidence="2" type="ORF">ACFQ4M_15960</name>
</gene>
<sequence>MANKLRTSLHVGIEVDDRRPLTDAADAVEAVSEAARTSAPGLDALAEAQQRVAHESEAAQAALDKIELDALAADIDRVGLDRFADELERLAAEGGAMAPQFAQAARELRALQAGADVGAAAVGRMGGEARDTQSELGALGNAAADLQTRLSGVAKAVAGVFAVGKLQGYARDAIAVADAYGQMASRIEMATRSSEEYDLVQARLLATASATYRPLAEAQELYIRTADALRSMGYETEQSLDITDSFSYLLVNNAASADKAAAAVDAYSKSIQRGKVDADAWATIMAAMPTVVDAIAKATGRSAAEIRALGVTGKLAVQELNEGLRQTVEANKAVADSMPTTVADALTRLSTVWGAYIGEANRASGSTQRVVDLINAVTYNLDALVSTAMKAGNVLVAVFAARALRAVKDYAAAAVAAAKAVDTAAAATVAHGKAAATAAGAANAHAAAMGRQGLAAGALGKVLGALRFTGLTLAVSVVIELASKLLFAKSAAEQAAEAVKRVVDKADFSDAEGIGAFVEQLEEVGRAADASGEQVEQALSARIKTLSGEQLAALRDGLVEAFRAGGEQAAALGVALGAVDARLADIAERANWGRTVATDAAAARFELTALQRTLRDVAGDAAGVGKALGEALTKADFGSADGVRAILADLQLVQDSALATGAQIEQALGDRLSQLSAKGLRELALQAEVALGRVQADAQAVAVAFAQGEVSADEHGHALARLAAESANLARINDQVLNASFARLGVNAAQAMGRVSPAAQDAIDSVENIVAALTAAGTSAQQAGEAIAAALDQAVVRADSAQALEVLRAKVEAWGRAGTLSGAQVAAALDQIKSKSDALTPGINSAAEAMKRLGVVSDTELRRAADAARESYEAVRDMGGSVREQAEAFRVYAEAAIAANGGVATAALQVQAAQHGLRIEADEAGKTVVRSMKEAAEATAKLREQAEGSATAMKGVAEAAEGVSVSLVQAARTHNSSLGAVAGSWLDARMAASRYADEARQAVFDATKSVDELRAAFAGYVAQMDALDARQRALDGGAQRGVADLRLRLLELEGTQEQVAQARYVRDKEERAAQLALLEIEIERAQLRGDGAAAEQARARVAALHEELRLLGRIHEAEQRQVSAARVAQTGAPSGTPTAAAVGDVHVHIAGVLDVNDPVTLDALTRKIRPVLGELARRGA</sequence>
<dbReference type="Proteomes" id="UP001597158">
    <property type="component" value="Unassembled WGS sequence"/>
</dbReference>
<keyword evidence="3" id="KW-1185">Reference proteome</keyword>
<protein>
    <submittedName>
        <fullName evidence="2">Tape measure protein</fullName>
    </submittedName>
</protein>
<dbReference type="EMBL" id="JBHTMC010000027">
    <property type="protein sequence ID" value="MFD1265071.1"/>
    <property type="molecule type" value="Genomic_DNA"/>
</dbReference>
<name>A0ABW3WGH9_9RHOO</name>
<dbReference type="Pfam" id="PF20155">
    <property type="entry name" value="TMP_3"/>
    <property type="match status" value="1"/>
</dbReference>
<evidence type="ECO:0000259" key="1">
    <source>
        <dbReference type="Pfam" id="PF20155"/>
    </source>
</evidence>
<dbReference type="RefSeq" id="WP_277829814.1">
    <property type="nucleotide sequence ID" value="NZ_JARQZE010000001.1"/>
</dbReference>
<reference evidence="3" key="1">
    <citation type="journal article" date="2019" name="Int. J. Syst. Evol. Microbiol.">
        <title>The Global Catalogue of Microorganisms (GCM) 10K type strain sequencing project: providing services to taxonomists for standard genome sequencing and annotation.</title>
        <authorList>
            <consortium name="The Broad Institute Genomics Platform"/>
            <consortium name="The Broad Institute Genome Sequencing Center for Infectious Disease"/>
            <person name="Wu L."/>
            <person name="Ma J."/>
        </authorList>
    </citation>
    <scope>NUCLEOTIDE SEQUENCE [LARGE SCALE GENOMIC DNA]</scope>
    <source>
        <strain evidence="3">CCUG 48884</strain>
    </source>
</reference>
<feature type="domain" description="Tape measure protein N-terminal" evidence="1">
    <location>
        <begin position="172"/>
        <end position="361"/>
    </location>
</feature>
<evidence type="ECO:0000313" key="2">
    <source>
        <dbReference type="EMBL" id="MFD1265071.1"/>
    </source>
</evidence>
<evidence type="ECO:0000313" key="3">
    <source>
        <dbReference type="Proteomes" id="UP001597158"/>
    </source>
</evidence>
<organism evidence="2 3">
    <name type="scientific">Thauera mechernichensis</name>
    <dbReference type="NCBI Taxonomy" id="82788"/>
    <lineage>
        <taxon>Bacteria</taxon>
        <taxon>Pseudomonadati</taxon>
        <taxon>Pseudomonadota</taxon>
        <taxon>Betaproteobacteria</taxon>
        <taxon>Rhodocyclales</taxon>
        <taxon>Zoogloeaceae</taxon>
        <taxon>Thauera</taxon>
    </lineage>
</organism>
<accession>A0ABW3WGH9</accession>